<protein>
    <submittedName>
        <fullName evidence="2">Uncharacterized protein</fullName>
    </submittedName>
</protein>
<evidence type="ECO:0000313" key="2">
    <source>
        <dbReference type="EMBL" id="CAE0063321.1"/>
    </source>
</evidence>
<keyword evidence="1" id="KW-0812">Transmembrane</keyword>
<keyword evidence="1" id="KW-1133">Transmembrane helix</keyword>
<dbReference type="AlphaFoldDB" id="A0A7S3A7R1"/>
<accession>A0A7S3A7R1</accession>
<name>A0A7S3A7R1_9RHOD</name>
<feature type="transmembrane region" description="Helical" evidence="1">
    <location>
        <begin position="16"/>
        <end position="36"/>
    </location>
</feature>
<gene>
    <name evidence="2" type="ORF">RMAR00112_LOCUS31393</name>
</gene>
<evidence type="ECO:0000256" key="1">
    <source>
        <dbReference type="SAM" id="Phobius"/>
    </source>
</evidence>
<organism evidence="2">
    <name type="scientific">Rhodosorus marinus</name>
    <dbReference type="NCBI Taxonomy" id="101924"/>
    <lineage>
        <taxon>Eukaryota</taxon>
        <taxon>Rhodophyta</taxon>
        <taxon>Stylonematophyceae</taxon>
        <taxon>Stylonematales</taxon>
        <taxon>Stylonemataceae</taxon>
        <taxon>Rhodosorus</taxon>
    </lineage>
</organism>
<sequence>MRKTCNTKPTINSRPIVRVVGTIVFILTSFYLFHSFSQIAHKLLVVCSILVRIHSLHFALSLFSSLYVSQVKGRGSSLLNELLLLLCAHLDIPTLPSLVELLFQGKSAEHRATQKNERGHICTLLFRCCACNIIRSCVLEAGKQNCTQHVSIIILTG</sequence>
<proteinExistence type="predicted"/>
<dbReference type="EMBL" id="HBHW01040840">
    <property type="protein sequence ID" value="CAE0063321.1"/>
    <property type="molecule type" value="Transcribed_RNA"/>
</dbReference>
<keyword evidence="1" id="KW-0472">Membrane</keyword>
<reference evidence="2" key="1">
    <citation type="submission" date="2021-01" db="EMBL/GenBank/DDBJ databases">
        <authorList>
            <person name="Corre E."/>
            <person name="Pelletier E."/>
            <person name="Niang G."/>
            <person name="Scheremetjew M."/>
            <person name="Finn R."/>
            <person name="Kale V."/>
            <person name="Holt S."/>
            <person name="Cochrane G."/>
            <person name="Meng A."/>
            <person name="Brown T."/>
            <person name="Cohen L."/>
        </authorList>
    </citation>
    <scope>NUCLEOTIDE SEQUENCE</scope>
    <source>
        <strain evidence="2">CCMP 769</strain>
    </source>
</reference>